<name>A0A371F2M5_MUCPR</name>
<proteinExistence type="predicted"/>
<dbReference type="Proteomes" id="UP000257109">
    <property type="component" value="Unassembled WGS sequence"/>
</dbReference>
<evidence type="ECO:0000313" key="2">
    <source>
        <dbReference type="Proteomes" id="UP000257109"/>
    </source>
</evidence>
<keyword evidence="2" id="KW-1185">Reference proteome</keyword>
<accession>A0A371F2M5</accession>
<reference evidence="1" key="1">
    <citation type="submission" date="2018-05" db="EMBL/GenBank/DDBJ databases">
        <title>Draft genome of Mucuna pruriens seed.</title>
        <authorList>
            <person name="Nnadi N.E."/>
            <person name="Vos R."/>
            <person name="Hasami M.H."/>
            <person name="Devisetty U.K."/>
            <person name="Aguiy J.C."/>
        </authorList>
    </citation>
    <scope>NUCLEOTIDE SEQUENCE [LARGE SCALE GENOMIC DNA]</scope>
    <source>
        <strain evidence="1">JCA_2017</strain>
    </source>
</reference>
<organism evidence="1 2">
    <name type="scientific">Mucuna pruriens</name>
    <name type="common">Velvet bean</name>
    <name type="synonym">Dolichos pruriens</name>
    <dbReference type="NCBI Taxonomy" id="157652"/>
    <lineage>
        <taxon>Eukaryota</taxon>
        <taxon>Viridiplantae</taxon>
        <taxon>Streptophyta</taxon>
        <taxon>Embryophyta</taxon>
        <taxon>Tracheophyta</taxon>
        <taxon>Spermatophyta</taxon>
        <taxon>Magnoliopsida</taxon>
        <taxon>eudicotyledons</taxon>
        <taxon>Gunneridae</taxon>
        <taxon>Pentapetalae</taxon>
        <taxon>rosids</taxon>
        <taxon>fabids</taxon>
        <taxon>Fabales</taxon>
        <taxon>Fabaceae</taxon>
        <taxon>Papilionoideae</taxon>
        <taxon>50 kb inversion clade</taxon>
        <taxon>NPAAA clade</taxon>
        <taxon>indigoferoid/millettioid clade</taxon>
        <taxon>Phaseoleae</taxon>
        <taxon>Mucuna</taxon>
    </lineage>
</organism>
<protein>
    <submittedName>
        <fullName evidence="1">Uncharacterized protein</fullName>
    </submittedName>
</protein>
<sequence>MTLIHKHKLLWYKVCELAWSSISKVREHPMHQSLLLLTACCRSHAATRSVHHPKFLVKFTMTVNFCQPHFHFLILSLSLKKGPTLTMGIITSLQIQCILQPLDHIHHHGPLLPMIMQTTQRNLYKLFQTLGAYGPLQSRIHRLINIPIMITPLDPRHQKLPVLLHLTLDGGPPTQYLQQNHTERVHIRLLSQPKTHVVLGIQIPETTLHVRGHDVGALHVAVDHALLVLAGVEELKPTRRLEADLQPPLPRERMTGVAEVVAECPTRHEIVDEDHFSAVVAVADEGNQVRVAEPREHLDLSFELVRALVRTRFEPLDGHGSVTRADVPFVHVTEPSFAHD</sequence>
<dbReference type="OrthoDB" id="2001730at2759"/>
<evidence type="ECO:0000313" key="1">
    <source>
        <dbReference type="EMBL" id="RDX72546.1"/>
    </source>
</evidence>
<comment type="caution">
    <text evidence="1">The sequence shown here is derived from an EMBL/GenBank/DDBJ whole genome shotgun (WGS) entry which is preliminary data.</text>
</comment>
<dbReference type="AlphaFoldDB" id="A0A371F2M5"/>
<dbReference type="EMBL" id="QJKJ01010865">
    <property type="protein sequence ID" value="RDX72546.1"/>
    <property type="molecule type" value="Genomic_DNA"/>
</dbReference>
<gene>
    <name evidence="1" type="ORF">CR513_47959</name>
</gene>
<feature type="non-terminal residue" evidence="1">
    <location>
        <position position="1"/>
    </location>
</feature>